<feature type="binding site" evidence="6">
    <location>
        <begin position="197"/>
        <end position="203"/>
    </location>
    <ligand>
        <name>(6S)-NADPHX</name>
        <dbReference type="ChEBI" id="CHEBI:64076"/>
    </ligand>
</feature>
<evidence type="ECO:0000259" key="7">
    <source>
        <dbReference type="PROSITE" id="PS51383"/>
    </source>
</evidence>
<dbReference type="GO" id="GO:0110051">
    <property type="term" value="P:metabolite repair"/>
    <property type="evidence" value="ECO:0007669"/>
    <property type="project" value="TreeGrafter"/>
</dbReference>
<comment type="cofactor">
    <cofactor evidence="6">
        <name>Mg(2+)</name>
        <dbReference type="ChEBI" id="CHEBI:18420"/>
    </cofactor>
</comment>
<dbReference type="Proteomes" id="UP001054902">
    <property type="component" value="Unassembled WGS sequence"/>
</dbReference>
<dbReference type="EMBL" id="BLLK01000074">
    <property type="protein sequence ID" value="GFH61392.1"/>
    <property type="molecule type" value="Genomic_DNA"/>
</dbReference>
<comment type="function">
    <text evidence="6">Catalyzes the dehydration of the S-form of NAD(P)HX at the expense of ATP, which is converted to ADP. Together with NAD(P)HX epimerase, which catalyzes the epimerization of the S- and R-forms, the enzyme allows the repair of both epimers of NAD(P)HX, a damaged form of NAD(P)H that is a result of enzymatic or heat-dependent hydration.</text>
</comment>
<dbReference type="CDD" id="cd01171">
    <property type="entry name" value="YXKO-related"/>
    <property type="match status" value="1"/>
</dbReference>
<organism evidence="8 9">
    <name type="scientific">Chaetoceros tenuissimus</name>
    <dbReference type="NCBI Taxonomy" id="426638"/>
    <lineage>
        <taxon>Eukaryota</taxon>
        <taxon>Sar</taxon>
        <taxon>Stramenopiles</taxon>
        <taxon>Ochrophyta</taxon>
        <taxon>Bacillariophyta</taxon>
        <taxon>Coscinodiscophyceae</taxon>
        <taxon>Chaetocerotophycidae</taxon>
        <taxon>Chaetocerotales</taxon>
        <taxon>Chaetocerotaceae</taxon>
        <taxon>Chaetoceros</taxon>
    </lineage>
</organism>
<comment type="caution">
    <text evidence="8">The sequence shown here is derived from an EMBL/GenBank/DDBJ whole genome shotgun (WGS) entry which is preliminary data.</text>
</comment>
<evidence type="ECO:0000313" key="9">
    <source>
        <dbReference type="Proteomes" id="UP001054902"/>
    </source>
</evidence>
<evidence type="ECO:0000256" key="3">
    <source>
        <dbReference type="ARBA" id="ARBA00022857"/>
    </source>
</evidence>
<dbReference type="SUPFAM" id="SSF53613">
    <property type="entry name" value="Ribokinase-like"/>
    <property type="match status" value="1"/>
</dbReference>
<feature type="binding site" evidence="6">
    <location>
        <begin position="254"/>
        <end position="263"/>
    </location>
    <ligand>
        <name>ATP</name>
        <dbReference type="ChEBI" id="CHEBI:30616"/>
    </ligand>
</feature>
<dbReference type="PANTHER" id="PTHR12592:SF0">
    <property type="entry name" value="ATP-DEPENDENT (S)-NAD(P)H-HYDRATE DEHYDRATASE"/>
    <property type="match status" value="1"/>
</dbReference>
<keyword evidence="3" id="KW-0521">NADP</keyword>
<reference evidence="8 9" key="1">
    <citation type="journal article" date="2021" name="Sci. Rep.">
        <title>The genome of the diatom Chaetoceros tenuissimus carries an ancient integrated fragment of an extant virus.</title>
        <authorList>
            <person name="Hongo Y."/>
            <person name="Kimura K."/>
            <person name="Takaki Y."/>
            <person name="Yoshida Y."/>
            <person name="Baba S."/>
            <person name="Kobayashi G."/>
            <person name="Nagasaki K."/>
            <person name="Hano T."/>
            <person name="Tomaru Y."/>
        </authorList>
    </citation>
    <scope>NUCLEOTIDE SEQUENCE [LARGE SCALE GENOMIC DNA]</scope>
    <source>
        <strain evidence="8 9">NIES-3715</strain>
    </source>
</reference>
<evidence type="ECO:0000313" key="8">
    <source>
        <dbReference type="EMBL" id="GFH61392.1"/>
    </source>
</evidence>
<dbReference type="GO" id="GO:0005524">
    <property type="term" value="F:ATP binding"/>
    <property type="evidence" value="ECO:0007669"/>
    <property type="project" value="UniProtKB-KW"/>
</dbReference>
<dbReference type="Gene3D" id="3.40.1190.20">
    <property type="match status" value="1"/>
</dbReference>
<proteinExistence type="inferred from homology"/>
<comment type="catalytic activity">
    <reaction evidence="6">
        <text>(6S)-NADHX + ATP = ADP + phosphate + NADH + H(+)</text>
        <dbReference type="Rhea" id="RHEA:19017"/>
        <dbReference type="ChEBI" id="CHEBI:15378"/>
        <dbReference type="ChEBI" id="CHEBI:30616"/>
        <dbReference type="ChEBI" id="CHEBI:43474"/>
        <dbReference type="ChEBI" id="CHEBI:57945"/>
        <dbReference type="ChEBI" id="CHEBI:64074"/>
        <dbReference type="ChEBI" id="CHEBI:456216"/>
        <dbReference type="EC" id="4.2.1.93"/>
    </reaction>
</comment>
<keyword evidence="2 6" id="KW-0067">ATP-binding</keyword>
<dbReference type="InterPro" id="IPR029056">
    <property type="entry name" value="Ribokinase-like"/>
</dbReference>
<gene>
    <name evidence="8" type="ORF">CTEN210_17868</name>
</gene>
<evidence type="ECO:0000256" key="1">
    <source>
        <dbReference type="ARBA" id="ARBA00022741"/>
    </source>
</evidence>
<dbReference type="EC" id="4.2.1.93" evidence="6"/>
<dbReference type="GO" id="GO:0046496">
    <property type="term" value="P:nicotinamide nucleotide metabolic process"/>
    <property type="evidence" value="ECO:0007669"/>
    <property type="project" value="UniProtKB-UniRule"/>
</dbReference>
<evidence type="ECO:0000256" key="2">
    <source>
        <dbReference type="ARBA" id="ARBA00022840"/>
    </source>
</evidence>
<feature type="binding site" evidence="6">
    <location>
        <position position="134"/>
    </location>
    <ligand>
        <name>(6S)-NADPHX</name>
        <dbReference type="ChEBI" id="CHEBI:64076"/>
    </ligand>
</feature>
<dbReference type="InterPro" id="IPR000631">
    <property type="entry name" value="CARKD"/>
</dbReference>
<keyword evidence="5 6" id="KW-0456">Lyase</keyword>
<keyword evidence="9" id="KW-1185">Reference proteome</keyword>
<feature type="domain" description="YjeF C-terminal" evidence="7">
    <location>
        <begin position="19"/>
        <end position="339"/>
    </location>
</feature>
<comment type="catalytic activity">
    <reaction evidence="6">
        <text>(6S)-NADPHX + ATP = ADP + phosphate + NADPH + H(+)</text>
        <dbReference type="Rhea" id="RHEA:32231"/>
        <dbReference type="ChEBI" id="CHEBI:15378"/>
        <dbReference type="ChEBI" id="CHEBI:30616"/>
        <dbReference type="ChEBI" id="CHEBI:43474"/>
        <dbReference type="ChEBI" id="CHEBI:57783"/>
        <dbReference type="ChEBI" id="CHEBI:64076"/>
        <dbReference type="ChEBI" id="CHEBI:456216"/>
        <dbReference type="EC" id="4.2.1.93"/>
    </reaction>
</comment>
<dbReference type="NCBIfam" id="TIGR00196">
    <property type="entry name" value="yjeF_cterm"/>
    <property type="match status" value="1"/>
</dbReference>
<evidence type="ECO:0000256" key="4">
    <source>
        <dbReference type="ARBA" id="ARBA00023027"/>
    </source>
</evidence>
<evidence type="ECO:0000256" key="6">
    <source>
        <dbReference type="HAMAP-Rule" id="MF_03157"/>
    </source>
</evidence>
<dbReference type="AlphaFoldDB" id="A0AAD3DBC9"/>
<protein>
    <recommendedName>
        <fullName evidence="6">ATP-dependent (S)-NAD(P)H-hydrate dehydratase</fullName>
        <ecNumber evidence="6">4.2.1.93</ecNumber>
    </recommendedName>
    <alternativeName>
        <fullName evidence="6">ATP-dependent NAD(P)HX dehydratase</fullName>
    </alternativeName>
</protein>
<dbReference type="HAMAP" id="MF_01965">
    <property type="entry name" value="NADHX_dehydratase"/>
    <property type="match status" value="1"/>
</dbReference>
<name>A0AAD3DBC9_9STRA</name>
<accession>A0AAD3DBC9</accession>
<feature type="binding site" evidence="6">
    <location>
        <begin position="228"/>
        <end position="232"/>
    </location>
    <ligand>
        <name>ATP</name>
        <dbReference type="ChEBI" id="CHEBI:30616"/>
    </ligand>
</feature>
<evidence type="ECO:0000256" key="5">
    <source>
        <dbReference type="ARBA" id="ARBA00023239"/>
    </source>
</evidence>
<keyword evidence="4 6" id="KW-0520">NAD</keyword>
<dbReference type="Pfam" id="PF01256">
    <property type="entry name" value="Carb_kinase"/>
    <property type="match status" value="1"/>
</dbReference>
<sequence length="346" mass="38035">MHEYKLLRTLTQLESSHLLPSILKRTIPQLDSNCYKGSSGRIGILGGSEKYTGAPYYAAMSALRTGADLATVFCAQEAAIPIKSYSPELMVDSVYSASNMQSDDENIVEKEIDDMVHKVVSSLERLHCVVIGPGLGRDVNVLKATARIIQEARQLGVNLVLDADALYLLSLKEYHYLILKKSQSECTKTGFLILTPNVVEYKRLVDNVANGNEDEFRQSVEEMIVIKKGHHDVIETIGVPSNSDENILISEEQGGLKRSGGIGDVLCGVTGSFSAWNRILSNQAVEEPSTQDKNTSMLLSCWLASAVTKRSTKNAFDKRKRSMTAPDILEEIGDIVDHLSKSTIAR</sequence>
<keyword evidence="1 6" id="KW-0547">Nucleotide-binding</keyword>
<dbReference type="PROSITE" id="PS51383">
    <property type="entry name" value="YJEF_C_3"/>
    <property type="match status" value="1"/>
</dbReference>
<comment type="similarity">
    <text evidence="6">Belongs to the NnrD/CARKD family.</text>
</comment>
<feature type="binding site" evidence="6">
    <location>
        <position position="264"/>
    </location>
    <ligand>
        <name>(6S)-NADPHX</name>
        <dbReference type="ChEBI" id="CHEBI:64076"/>
    </ligand>
</feature>
<dbReference type="GO" id="GO:0047453">
    <property type="term" value="F:ATP-dependent NAD(P)H-hydrate dehydratase activity"/>
    <property type="evidence" value="ECO:0007669"/>
    <property type="project" value="UniProtKB-UniRule"/>
</dbReference>
<keyword evidence="6" id="KW-0597">Phosphoprotein</keyword>
<dbReference type="PANTHER" id="PTHR12592">
    <property type="entry name" value="ATP-DEPENDENT (S)-NAD(P)H-HYDRATE DEHYDRATASE FAMILY MEMBER"/>
    <property type="match status" value="1"/>
</dbReference>